<organism evidence="2 3">
    <name type="scientific">Marasmius tenuissimus</name>
    <dbReference type="NCBI Taxonomy" id="585030"/>
    <lineage>
        <taxon>Eukaryota</taxon>
        <taxon>Fungi</taxon>
        <taxon>Dikarya</taxon>
        <taxon>Basidiomycota</taxon>
        <taxon>Agaricomycotina</taxon>
        <taxon>Agaricomycetes</taxon>
        <taxon>Agaricomycetidae</taxon>
        <taxon>Agaricales</taxon>
        <taxon>Marasmiineae</taxon>
        <taxon>Marasmiaceae</taxon>
        <taxon>Marasmius</taxon>
    </lineage>
</organism>
<evidence type="ECO:0000313" key="2">
    <source>
        <dbReference type="EMBL" id="KAL0056697.1"/>
    </source>
</evidence>
<feature type="coiled-coil region" evidence="1">
    <location>
        <begin position="125"/>
        <end position="159"/>
    </location>
</feature>
<proteinExistence type="predicted"/>
<reference evidence="2 3" key="1">
    <citation type="submission" date="2024-05" db="EMBL/GenBank/DDBJ databases">
        <title>A draft genome resource for the thread blight pathogen Marasmius tenuissimus strain MS-2.</title>
        <authorList>
            <person name="Yulfo-Soto G.E."/>
            <person name="Baruah I.K."/>
            <person name="Amoako-Attah I."/>
            <person name="Bukari Y."/>
            <person name="Meinhardt L.W."/>
            <person name="Bailey B.A."/>
            <person name="Cohen S.P."/>
        </authorList>
    </citation>
    <scope>NUCLEOTIDE SEQUENCE [LARGE SCALE GENOMIC DNA]</scope>
    <source>
        <strain evidence="2 3">MS-2</strain>
    </source>
</reference>
<dbReference type="Proteomes" id="UP001437256">
    <property type="component" value="Unassembled WGS sequence"/>
</dbReference>
<accession>A0ABR2Z888</accession>
<name>A0ABR2Z888_9AGAR</name>
<gene>
    <name evidence="2" type="ORF">AAF712_016697</name>
</gene>
<feature type="coiled-coil region" evidence="1">
    <location>
        <begin position="62"/>
        <end position="89"/>
    </location>
</feature>
<evidence type="ECO:0000313" key="3">
    <source>
        <dbReference type="Proteomes" id="UP001437256"/>
    </source>
</evidence>
<keyword evidence="3" id="KW-1185">Reference proteome</keyword>
<keyword evidence="1" id="KW-0175">Coiled coil</keyword>
<protein>
    <submittedName>
        <fullName evidence="2">Uncharacterized protein</fullName>
    </submittedName>
</protein>
<sequence length="289" mass="32585">MDHNNAISTLDTSILAQESSRAVKKPFTIDVEALDASATIREQLASFLRQHFGPHVTYDAFLNKATASFESLQKALKSTTERLHQVEHAFNVNKQTLLESLNRNTSFIRSLNEEIKEVARLRDYTTHLESVIQRMQAEIDQLKVNLEKAKDDNLEQERLTAAVSKRLIFVAREAMKYRRGNPLHAFPEIQSMLRRLTWEISMVSAKLNAIPGVPGANGLSGETQSAELASAARRSLNLAEDTVQYFHRVEEASWEISGSLGENTVEKEINKAALGSRSQHLLDLVDRFR</sequence>
<comment type="caution">
    <text evidence="2">The sequence shown here is derived from an EMBL/GenBank/DDBJ whole genome shotgun (WGS) entry which is preliminary data.</text>
</comment>
<evidence type="ECO:0000256" key="1">
    <source>
        <dbReference type="SAM" id="Coils"/>
    </source>
</evidence>
<dbReference type="EMBL" id="JBBXMP010001059">
    <property type="protein sequence ID" value="KAL0056697.1"/>
    <property type="molecule type" value="Genomic_DNA"/>
</dbReference>